<evidence type="ECO:0000256" key="6">
    <source>
        <dbReference type="SAM" id="Phobius"/>
    </source>
</evidence>
<feature type="transmembrane region" description="Helical" evidence="6">
    <location>
        <begin position="136"/>
        <end position="158"/>
    </location>
</feature>
<dbReference type="Gene3D" id="1.20.1250.20">
    <property type="entry name" value="MFS general substrate transporter like domains"/>
    <property type="match status" value="1"/>
</dbReference>
<dbReference type="InterPro" id="IPR036259">
    <property type="entry name" value="MFS_trans_sf"/>
</dbReference>
<keyword evidence="2" id="KW-0813">Transport</keyword>
<dbReference type="OrthoDB" id="9764259at2"/>
<feature type="transmembrane region" description="Helical" evidence="6">
    <location>
        <begin position="307"/>
        <end position="328"/>
    </location>
</feature>
<organism evidence="8 9">
    <name type="scientific">Cereibacter ovatus</name>
    <dbReference type="NCBI Taxonomy" id="439529"/>
    <lineage>
        <taxon>Bacteria</taxon>
        <taxon>Pseudomonadati</taxon>
        <taxon>Pseudomonadota</taxon>
        <taxon>Alphaproteobacteria</taxon>
        <taxon>Rhodobacterales</taxon>
        <taxon>Paracoccaceae</taxon>
        <taxon>Cereibacter</taxon>
    </lineage>
</organism>
<feature type="transmembrane region" description="Helical" evidence="6">
    <location>
        <begin position="283"/>
        <end position="301"/>
    </location>
</feature>
<dbReference type="EMBL" id="OAOQ01000001">
    <property type="protein sequence ID" value="SNX67459.1"/>
    <property type="molecule type" value="Genomic_DNA"/>
</dbReference>
<dbReference type="Proteomes" id="UP000219467">
    <property type="component" value="Unassembled WGS sequence"/>
</dbReference>
<keyword evidence="3 6" id="KW-0812">Transmembrane</keyword>
<dbReference type="InterPro" id="IPR020846">
    <property type="entry name" value="MFS_dom"/>
</dbReference>
<dbReference type="PANTHER" id="PTHR23504:SF15">
    <property type="entry name" value="MAJOR FACILITATOR SUPERFAMILY (MFS) PROFILE DOMAIN-CONTAINING PROTEIN"/>
    <property type="match status" value="1"/>
</dbReference>
<feature type="transmembrane region" description="Helical" evidence="6">
    <location>
        <begin position="164"/>
        <end position="184"/>
    </location>
</feature>
<evidence type="ECO:0000259" key="7">
    <source>
        <dbReference type="PROSITE" id="PS50850"/>
    </source>
</evidence>
<feature type="transmembrane region" description="Helical" evidence="6">
    <location>
        <begin position="340"/>
        <end position="366"/>
    </location>
</feature>
<dbReference type="AlphaFoldDB" id="A0A285CIW6"/>
<dbReference type="CDD" id="cd17388">
    <property type="entry name" value="MFS_TetA"/>
    <property type="match status" value="1"/>
</dbReference>
<keyword evidence="4 6" id="KW-1133">Transmembrane helix</keyword>
<comment type="subcellular location">
    <subcellularLocation>
        <location evidence="1">Membrane</location>
        <topology evidence="1">Multi-pass membrane protein</topology>
    </subcellularLocation>
</comment>
<evidence type="ECO:0000256" key="3">
    <source>
        <dbReference type="ARBA" id="ARBA00022692"/>
    </source>
</evidence>
<evidence type="ECO:0000256" key="4">
    <source>
        <dbReference type="ARBA" id="ARBA00022989"/>
    </source>
</evidence>
<dbReference type="GO" id="GO:0016020">
    <property type="term" value="C:membrane"/>
    <property type="evidence" value="ECO:0007669"/>
    <property type="project" value="UniProtKB-SubCell"/>
</dbReference>
<evidence type="ECO:0000313" key="8">
    <source>
        <dbReference type="EMBL" id="SNX67459.1"/>
    </source>
</evidence>
<dbReference type="PRINTS" id="PR01035">
    <property type="entry name" value="TCRTETA"/>
</dbReference>
<dbReference type="SUPFAM" id="SSF103473">
    <property type="entry name" value="MFS general substrate transporter"/>
    <property type="match status" value="1"/>
</dbReference>
<keyword evidence="9" id="KW-1185">Reference proteome</keyword>
<dbReference type="PROSITE" id="PS50850">
    <property type="entry name" value="MFS"/>
    <property type="match status" value="1"/>
</dbReference>
<sequence length="402" mass="42303">MTNPRLALAFILITVTLDAIGIGLIFPVLPELILEVTGRPLSEAAIWGGLLSASFAVMQFLFGPTIGSLSDRFGRRPILLGSLVIMSGTYLAMALAPTIWMLLAARIVAGIVSATYATASAFIADVTPPEDRAKRFALIGAGFGIGFVLGPAMGGLLAGLDIRAPFHAAALMAVLNLTLGWFILPETVTDATRRTFSLRRANPLGAFRAVAHLPGLRRSLLVFLILGIAMNVYPAVWAWYGHARFDWSATMIGASLALYGISFAVGQVALVGPAIRRFGEHRTAFWGIWVDITTLAGFAFLTSGLGALLLIPVTALGGVVTPALQSILSRGTTPDAQGELQGLLASLNAIAMIVSPLMMTATFRLFTHEGAAVQFPGAPFLLASALMVGALVLHLGGRRTNA</sequence>
<protein>
    <submittedName>
        <fullName evidence="8">DHA1 family tetracycline resistance protein-like MFS transporter</fullName>
    </submittedName>
</protein>
<name>A0A285CIW6_9RHOB</name>
<accession>A0A285CIW6</accession>
<evidence type="ECO:0000256" key="5">
    <source>
        <dbReference type="ARBA" id="ARBA00023136"/>
    </source>
</evidence>
<dbReference type="GO" id="GO:0022857">
    <property type="term" value="F:transmembrane transporter activity"/>
    <property type="evidence" value="ECO:0007669"/>
    <property type="project" value="InterPro"/>
</dbReference>
<dbReference type="InterPro" id="IPR001958">
    <property type="entry name" value="Tet-R_TetA/multi-R_MdtG-like"/>
</dbReference>
<gene>
    <name evidence="8" type="ORF">SAMN05878503_10193</name>
</gene>
<feature type="transmembrane region" description="Helical" evidence="6">
    <location>
        <begin position="252"/>
        <end position="271"/>
    </location>
</feature>
<dbReference type="Pfam" id="PF07690">
    <property type="entry name" value="MFS_1"/>
    <property type="match status" value="1"/>
</dbReference>
<evidence type="ECO:0000313" key="9">
    <source>
        <dbReference type="Proteomes" id="UP000219467"/>
    </source>
</evidence>
<proteinExistence type="predicted"/>
<feature type="transmembrane region" description="Helical" evidence="6">
    <location>
        <begin position="78"/>
        <end position="97"/>
    </location>
</feature>
<dbReference type="PANTHER" id="PTHR23504">
    <property type="entry name" value="MAJOR FACILITATOR SUPERFAMILY DOMAIN-CONTAINING PROTEIN 10"/>
    <property type="match status" value="1"/>
</dbReference>
<evidence type="ECO:0000256" key="1">
    <source>
        <dbReference type="ARBA" id="ARBA00004141"/>
    </source>
</evidence>
<keyword evidence="5 6" id="KW-0472">Membrane</keyword>
<feature type="transmembrane region" description="Helical" evidence="6">
    <location>
        <begin position="45"/>
        <end position="66"/>
    </location>
</feature>
<dbReference type="RefSeq" id="WP_097028724.1">
    <property type="nucleotide sequence ID" value="NZ_OAOQ01000001.1"/>
</dbReference>
<reference evidence="9" key="1">
    <citation type="submission" date="2017-08" db="EMBL/GenBank/DDBJ databases">
        <authorList>
            <person name="Varghese N."/>
            <person name="Submissions S."/>
        </authorList>
    </citation>
    <scope>NUCLEOTIDE SEQUENCE [LARGE SCALE GENOMIC DNA]</scope>
    <source>
        <strain evidence="9">JA234</strain>
    </source>
</reference>
<dbReference type="InterPro" id="IPR011701">
    <property type="entry name" value="MFS"/>
</dbReference>
<evidence type="ECO:0000256" key="2">
    <source>
        <dbReference type="ARBA" id="ARBA00022448"/>
    </source>
</evidence>
<feature type="transmembrane region" description="Helical" evidence="6">
    <location>
        <begin position="220"/>
        <end position="240"/>
    </location>
</feature>
<feature type="transmembrane region" description="Helical" evidence="6">
    <location>
        <begin position="103"/>
        <end position="124"/>
    </location>
</feature>
<feature type="domain" description="Major facilitator superfamily (MFS) profile" evidence="7">
    <location>
        <begin position="7"/>
        <end position="401"/>
    </location>
</feature>
<feature type="transmembrane region" description="Helical" evidence="6">
    <location>
        <begin position="378"/>
        <end position="396"/>
    </location>
</feature>